<protein>
    <submittedName>
        <fullName evidence="3">Uncharacterized protein</fullName>
    </submittedName>
</protein>
<keyword evidence="2" id="KW-1133">Transmembrane helix</keyword>
<name>A0A561U3B7_9PSEU</name>
<feature type="transmembrane region" description="Helical" evidence="2">
    <location>
        <begin position="215"/>
        <end position="238"/>
    </location>
</feature>
<dbReference type="EMBL" id="VIWX01000004">
    <property type="protein sequence ID" value="TWF93852.1"/>
    <property type="molecule type" value="Genomic_DNA"/>
</dbReference>
<keyword evidence="2" id="KW-0472">Membrane</keyword>
<dbReference type="Proteomes" id="UP000316184">
    <property type="component" value="Unassembled WGS sequence"/>
</dbReference>
<feature type="region of interest" description="Disordered" evidence="1">
    <location>
        <begin position="1"/>
        <end position="27"/>
    </location>
</feature>
<evidence type="ECO:0000256" key="2">
    <source>
        <dbReference type="SAM" id="Phobius"/>
    </source>
</evidence>
<keyword evidence="4" id="KW-1185">Reference proteome</keyword>
<keyword evidence="2" id="KW-0812">Transmembrane</keyword>
<gene>
    <name evidence="3" type="ORF">FHU35_14125</name>
</gene>
<feature type="transmembrane region" description="Helical" evidence="2">
    <location>
        <begin position="96"/>
        <end position="119"/>
    </location>
</feature>
<dbReference type="OrthoDB" id="9920053at2"/>
<accession>A0A561U3B7</accession>
<evidence type="ECO:0000313" key="4">
    <source>
        <dbReference type="Proteomes" id="UP000316184"/>
    </source>
</evidence>
<feature type="transmembrane region" description="Helical" evidence="2">
    <location>
        <begin position="172"/>
        <end position="195"/>
    </location>
</feature>
<organism evidence="3 4">
    <name type="scientific">Saccharopolyspora dendranthemae</name>
    <dbReference type="NCBI Taxonomy" id="1181886"/>
    <lineage>
        <taxon>Bacteria</taxon>
        <taxon>Bacillati</taxon>
        <taxon>Actinomycetota</taxon>
        <taxon>Actinomycetes</taxon>
        <taxon>Pseudonocardiales</taxon>
        <taxon>Pseudonocardiaceae</taxon>
        <taxon>Saccharopolyspora</taxon>
    </lineage>
</organism>
<feature type="transmembrane region" description="Helical" evidence="2">
    <location>
        <begin position="131"/>
        <end position="151"/>
    </location>
</feature>
<comment type="caution">
    <text evidence="3">The sequence shown here is derived from an EMBL/GenBank/DDBJ whole genome shotgun (WGS) entry which is preliminary data.</text>
</comment>
<dbReference type="AlphaFoldDB" id="A0A561U3B7"/>
<evidence type="ECO:0000313" key="3">
    <source>
        <dbReference type="EMBL" id="TWF93852.1"/>
    </source>
</evidence>
<reference evidence="3 4" key="1">
    <citation type="submission" date="2019-06" db="EMBL/GenBank/DDBJ databases">
        <title>Sequencing the genomes of 1000 actinobacteria strains.</title>
        <authorList>
            <person name="Klenk H.-P."/>
        </authorList>
    </citation>
    <scope>NUCLEOTIDE SEQUENCE [LARGE SCALE GENOMIC DNA]</scope>
    <source>
        <strain evidence="3 4">DSM 46699</strain>
    </source>
</reference>
<evidence type="ECO:0000256" key="1">
    <source>
        <dbReference type="SAM" id="MobiDB-lite"/>
    </source>
</evidence>
<sequence>MAANESGDRQRETSEDARRAVRNSVRESRVESLIQAGRVDGDVNITLPKGANQEVTVRCTDTAPRQGDEPSDGWLDRKLNELAEYLQDIVRKRSPLLIWSAFALSVDSVLVGSAEYIFGVQRPGEPASEDLGTVQSGLLFAALFAVVLLWRDVARRHGSEKWKSLREVHPQLVLLFSSRVLLWGLVAGMVAVAALEVPDLLKSTSSVSAQTHGSNIGEFGSSLMVILTSLEIACFLAISRSRELVQPRSP</sequence>
<dbReference type="RefSeq" id="WP_145741763.1">
    <property type="nucleotide sequence ID" value="NZ_VIWX01000004.1"/>
</dbReference>
<proteinExistence type="predicted"/>